<dbReference type="SUPFAM" id="SSF56059">
    <property type="entry name" value="Glutathione synthetase ATP-binding domain-like"/>
    <property type="match status" value="1"/>
</dbReference>
<proteinExistence type="predicted"/>
<gene>
    <name evidence="1" type="ORF">GON01_07665</name>
</gene>
<protein>
    <recommendedName>
        <fullName evidence="3">Transporter</fullName>
    </recommendedName>
</protein>
<dbReference type="InterPro" id="IPR053191">
    <property type="entry name" value="DcsG_Biosynth_Enzyme"/>
</dbReference>
<dbReference type="Proteomes" id="UP000441389">
    <property type="component" value="Unassembled WGS sequence"/>
</dbReference>
<organism evidence="1 2">
    <name type="scientific">Sphingomonas horti</name>
    <dbReference type="NCBI Taxonomy" id="2682842"/>
    <lineage>
        <taxon>Bacteria</taxon>
        <taxon>Pseudomonadati</taxon>
        <taxon>Pseudomonadota</taxon>
        <taxon>Alphaproteobacteria</taxon>
        <taxon>Sphingomonadales</taxon>
        <taxon>Sphingomonadaceae</taxon>
        <taxon>Sphingomonas</taxon>
    </lineage>
</organism>
<dbReference type="GO" id="GO:0005524">
    <property type="term" value="F:ATP binding"/>
    <property type="evidence" value="ECO:0007669"/>
    <property type="project" value="InterPro"/>
</dbReference>
<evidence type="ECO:0008006" key="3">
    <source>
        <dbReference type="Google" id="ProtNLM"/>
    </source>
</evidence>
<dbReference type="Gene3D" id="3.30.470.20">
    <property type="entry name" value="ATP-grasp fold, B domain"/>
    <property type="match status" value="1"/>
</dbReference>
<reference evidence="1 2" key="1">
    <citation type="submission" date="2019-12" db="EMBL/GenBank/DDBJ databases">
        <authorList>
            <person name="Huq M.A."/>
        </authorList>
    </citation>
    <scope>NUCLEOTIDE SEQUENCE [LARGE SCALE GENOMIC DNA]</scope>
    <source>
        <strain evidence="1 2">MAH-20</strain>
    </source>
</reference>
<dbReference type="AlphaFoldDB" id="A0A6I4J329"/>
<evidence type="ECO:0000313" key="2">
    <source>
        <dbReference type="Proteomes" id="UP000441389"/>
    </source>
</evidence>
<name>A0A6I4J329_9SPHN</name>
<comment type="caution">
    <text evidence="1">The sequence shown here is derived from an EMBL/GenBank/DDBJ whole genome shotgun (WGS) entry which is preliminary data.</text>
</comment>
<dbReference type="PANTHER" id="PTHR39217">
    <property type="match status" value="1"/>
</dbReference>
<evidence type="ECO:0000313" key="1">
    <source>
        <dbReference type="EMBL" id="MVO77811.1"/>
    </source>
</evidence>
<dbReference type="EMBL" id="WQMS01000008">
    <property type="protein sequence ID" value="MVO77811.1"/>
    <property type="molecule type" value="Genomic_DNA"/>
</dbReference>
<dbReference type="PANTHER" id="PTHR39217:SF1">
    <property type="entry name" value="GLUTATHIONE SYNTHETASE"/>
    <property type="match status" value="1"/>
</dbReference>
<sequence>MWPIDLLMPSPGDAHAALAAEQVGAYVEAFARAGLALRPRAWTEAGDSPALALFAWGYHLDVERWLALLEGWPPGLPLFNPPPLMRWNTRKTYLAELEAAGVPTVPTRFDGDPAAIEAAFDLFGVDELVAKPQVSASSDGILRLKRGDTLPPLAEPMIQPFLPAVQTEGEYAIFHIGGVLSHAIRKTAAAGEFRVQPQFGGTNRRWRPDAEARAVVEAALAATPAEPLYARIDLLRRLDGRLAVAEFEAIEPDLYYAYGERVLHRLAQAMATSL</sequence>
<dbReference type="InterPro" id="IPR013815">
    <property type="entry name" value="ATP_grasp_subdomain_1"/>
</dbReference>
<dbReference type="RefSeq" id="WP_157026787.1">
    <property type="nucleotide sequence ID" value="NZ_WQMS01000008.1"/>
</dbReference>
<accession>A0A6I4J329</accession>
<keyword evidence="2" id="KW-1185">Reference proteome</keyword>
<dbReference type="Gene3D" id="3.30.1490.20">
    <property type="entry name" value="ATP-grasp fold, A domain"/>
    <property type="match status" value="1"/>
</dbReference>